<dbReference type="GO" id="GO:0006777">
    <property type="term" value="P:Mo-molybdopterin cofactor biosynthetic process"/>
    <property type="evidence" value="ECO:0007669"/>
    <property type="project" value="UniProtKB-KW"/>
</dbReference>
<dbReference type="Proteomes" id="UP001159364">
    <property type="component" value="Linkage Group LG12"/>
</dbReference>
<dbReference type="EMBL" id="JAIWQS010000012">
    <property type="protein sequence ID" value="KAJ8748491.1"/>
    <property type="molecule type" value="Genomic_DNA"/>
</dbReference>
<name>A0AAV8S8G8_9ROSI</name>
<dbReference type="SUPFAM" id="SSF55040">
    <property type="entry name" value="Molybdenum cofactor biosynthesis protein C, MoaC"/>
    <property type="match status" value="1"/>
</dbReference>
<dbReference type="AlphaFoldDB" id="A0AAV8S8G8"/>
<keyword evidence="3" id="KW-0472">Membrane</keyword>
<feature type="domain" description="Molybdopterin cofactor biosynthesis C (MoaC)" evidence="4">
    <location>
        <begin position="70"/>
        <end position="163"/>
    </location>
</feature>
<keyword evidence="2" id="KW-0501">Molybdenum cofactor biosynthesis</keyword>
<dbReference type="InterPro" id="IPR002820">
    <property type="entry name" value="Mopterin_CF_biosynth-C_dom"/>
</dbReference>
<comment type="caution">
    <text evidence="5">The sequence shown here is derived from an EMBL/GenBank/DDBJ whole genome shotgun (WGS) entry which is preliminary data.</text>
</comment>
<evidence type="ECO:0000259" key="4">
    <source>
        <dbReference type="Pfam" id="PF01967"/>
    </source>
</evidence>
<dbReference type="Pfam" id="PF01967">
    <property type="entry name" value="MoaC"/>
    <property type="match status" value="1"/>
</dbReference>
<keyword evidence="3" id="KW-0812">Transmembrane</keyword>
<evidence type="ECO:0000313" key="5">
    <source>
        <dbReference type="EMBL" id="KAJ8748491.1"/>
    </source>
</evidence>
<organism evidence="5 6">
    <name type="scientific">Erythroxylum novogranatense</name>
    <dbReference type="NCBI Taxonomy" id="1862640"/>
    <lineage>
        <taxon>Eukaryota</taxon>
        <taxon>Viridiplantae</taxon>
        <taxon>Streptophyta</taxon>
        <taxon>Embryophyta</taxon>
        <taxon>Tracheophyta</taxon>
        <taxon>Spermatophyta</taxon>
        <taxon>Magnoliopsida</taxon>
        <taxon>eudicotyledons</taxon>
        <taxon>Gunneridae</taxon>
        <taxon>Pentapetalae</taxon>
        <taxon>rosids</taxon>
        <taxon>fabids</taxon>
        <taxon>Malpighiales</taxon>
        <taxon>Erythroxylaceae</taxon>
        <taxon>Erythroxylum</taxon>
    </lineage>
</organism>
<feature type="transmembrane region" description="Helical" evidence="3">
    <location>
        <begin position="247"/>
        <end position="264"/>
    </location>
</feature>
<protein>
    <recommendedName>
        <fullName evidence="4">Molybdopterin cofactor biosynthesis C (MoaC) domain-containing protein</fullName>
    </recommendedName>
</protein>
<evidence type="ECO:0000313" key="6">
    <source>
        <dbReference type="Proteomes" id="UP001159364"/>
    </source>
</evidence>
<feature type="transmembrane region" description="Helical" evidence="3">
    <location>
        <begin position="219"/>
        <end position="241"/>
    </location>
</feature>
<evidence type="ECO:0000256" key="1">
    <source>
        <dbReference type="ARBA" id="ARBA00005046"/>
    </source>
</evidence>
<evidence type="ECO:0000256" key="3">
    <source>
        <dbReference type="SAM" id="Phobius"/>
    </source>
</evidence>
<gene>
    <name evidence="5" type="ORF">K2173_003389</name>
</gene>
<sequence>MFLRRAYICHFPEGSINNDHTLRIDFKSHSIASSLESRLWLEEEDHRLSKRVSHNVHGLTYVGSTGEAQMVDVSPKEASKRTAIASCKVILGRKVFEMVLTNQMTKGDVLTVAKIAGINGAKQTSSLIHLCHNITLSHVRVDLRLNPENYSVEIQEEASSSEKSWSGNGSNSECDRSPNDYRYVQSRFKGDQLTDVLLGAKPVGKVEAGLGRNDKEMELIAIMLFIAGISCTLMLLFVVAHCLTFCMLYKLIGSLVYGIMVIEIRMNTVKIRMNIIIIIMMVG</sequence>
<evidence type="ECO:0000256" key="2">
    <source>
        <dbReference type="ARBA" id="ARBA00023150"/>
    </source>
</evidence>
<proteinExistence type="predicted"/>
<accession>A0AAV8S8G8</accession>
<dbReference type="Gene3D" id="3.30.70.640">
    <property type="entry name" value="Molybdopterin cofactor biosynthesis C (MoaC) domain"/>
    <property type="match status" value="1"/>
</dbReference>
<reference evidence="5 6" key="1">
    <citation type="submission" date="2021-09" db="EMBL/GenBank/DDBJ databases">
        <title>Genomic insights and catalytic innovation underlie evolution of tropane alkaloids biosynthesis.</title>
        <authorList>
            <person name="Wang Y.-J."/>
            <person name="Tian T."/>
            <person name="Huang J.-P."/>
            <person name="Huang S.-X."/>
        </authorList>
    </citation>
    <scope>NUCLEOTIDE SEQUENCE [LARGE SCALE GENOMIC DNA]</scope>
    <source>
        <strain evidence="5">KIB-2018</strain>
        <tissue evidence="5">Leaf</tissue>
    </source>
</reference>
<keyword evidence="3" id="KW-1133">Transmembrane helix</keyword>
<dbReference type="InterPro" id="IPR036522">
    <property type="entry name" value="MoaC_sf"/>
</dbReference>
<comment type="pathway">
    <text evidence="1">Cofactor biosynthesis; molybdopterin biosynthesis.</text>
</comment>
<keyword evidence="6" id="KW-1185">Reference proteome</keyword>